<dbReference type="EMBL" id="KV417805">
    <property type="protein sequence ID" value="KZP06060.1"/>
    <property type="molecule type" value="Genomic_DNA"/>
</dbReference>
<evidence type="ECO:0000313" key="1">
    <source>
        <dbReference type="EMBL" id="KZP06060.1"/>
    </source>
</evidence>
<proteinExistence type="predicted"/>
<gene>
    <name evidence="1" type="ORF">FIBSPDRAFT_966748</name>
</gene>
<evidence type="ECO:0000313" key="2">
    <source>
        <dbReference type="Proteomes" id="UP000076532"/>
    </source>
</evidence>
<sequence length="148" mass="16409">MVERLESQLELQEMHPSLMQYAALFPPTNVPSTNFTGHLASNFEPQSLDQSTAGVSDFTPASWNSQIPSHPNTEIHSPAVSGSFANDPNSYNLFEQLYQETPATTLDTWGSNDMTDLGQMMSIDCDMDEQWMSFMKESGIVNSTTFSA</sequence>
<organism evidence="1 2">
    <name type="scientific">Athelia psychrophila</name>
    <dbReference type="NCBI Taxonomy" id="1759441"/>
    <lineage>
        <taxon>Eukaryota</taxon>
        <taxon>Fungi</taxon>
        <taxon>Dikarya</taxon>
        <taxon>Basidiomycota</taxon>
        <taxon>Agaricomycotina</taxon>
        <taxon>Agaricomycetes</taxon>
        <taxon>Agaricomycetidae</taxon>
        <taxon>Atheliales</taxon>
        <taxon>Atheliaceae</taxon>
        <taxon>Athelia</taxon>
    </lineage>
</organism>
<reference evidence="1 2" key="1">
    <citation type="journal article" date="2016" name="Mol. Biol. Evol.">
        <title>Comparative Genomics of Early-Diverging Mushroom-Forming Fungi Provides Insights into the Origins of Lignocellulose Decay Capabilities.</title>
        <authorList>
            <person name="Nagy L.G."/>
            <person name="Riley R."/>
            <person name="Tritt A."/>
            <person name="Adam C."/>
            <person name="Daum C."/>
            <person name="Floudas D."/>
            <person name="Sun H."/>
            <person name="Yadav J.S."/>
            <person name="Pangilinan J."/>
            <person name="Larsson K.H."/>
            <person name="Matsuura K."/>
            <person name="Barry K."/>
            <person name="Labutti K."/>
            <person name="Kuo R."/>
            <person name="Ohm R.A."/>
            <person name="Bhattacharya S.S."/>
            <person name="Shirouzu T."/>
            <person name="Yoshinaga Y."/>
            <person name="Martin F.M."/>
            <person name="Grigoriev I.V."/>
            <person name="Hibbett D.S."/>
        </authorList>
    </citation>
    <scope>NUCLEOTIDE SEQUENCE [LARGE SCALE GENOMIC DNA]</scope>
    <source>
        <strain evidence="1 2">CBS 109695</strain>
    </source>
</reference>
<dbReference type="Proteomes" id="UP000076532">
    <property type="component" value="Unassembled WGS sequence"/>
</dbReference>
<name>A0A167WG63_9AGAM</name>
<protein>
    <submittedName>
        <fullName evidence="1">Uncharacterized protein</fullName>
    </submittedName>
</protein>
<dbReference type="AlphaFoldDB" id="A0A167WG63"/>
<keyword evidence="2" id="KW-1185">Reference proteome</keyword>
<accession>A0A167WG63</accession>